<dbReference type="CDD" id="cd02135">
    <property type="entry name" value="YdjA-like"/>
    <property type="match status" value="1"/>
</dbReference>
<gene>
    <name evidence="10" type="ORF">EMK97_02270</name>
</gene>
<feature type="binding site" evidence="8">
    <location>
        <position position="35"/>
    </location>
    <ligand>
        <name>FMN</name>
        <dbReference type="ChEBI" id="CHEBI:58210"/>
        <note>ligand shared between dimeric partners</note>
    </ligand>
</feature>
<evidence type="ECO:0000313" key="11">
    <source>
        <dbReference type="Proteomes" id="UP000290244"/>
    </source>
</evidence>
<dbReference type="Pfam" id="PF00881">
    <property type="entry name" value="Nitroreductase"/>
    <property type="match status" value="1"/>
</dbReference>
<dbReference type="PIRSF" id="PIRSF000232">
    <property type="entry name" value="YdjA"/>
    <property type="match status" value="1"/>
</dbReference>
<evidence type="ECO:0000259" key="9">
    <source>
        <dbReference type="Pfam" id="PF00881"/>
    </source>
</evidence>
<proteinExistence type="inferred from homology"/>
<keyword evidence="4 7" id="KW-0521">NADP</keyword>
<dbReference type="Proteomes" id="UP000290244">
    <property type="component" value="Chromosome"/>
</dbReference>
<accession>A0A4P6P225</accession>
<dbReference type="SUPFAM" id="SSF55469">
    <property type="entry name" value="FMN-dependent nitroreductase-like"/>
    <property type="match status" value="1"/>
</dbReference>
<evidence type="ECO:0000256" key="8">
    <source>
        <dbReference type="PIRSR" id="PIRSR000232-1"/>
    </source>
</evidence>
<dbReference type="Gene3D" id="3.40.109.10">
    <property type="entry name" value="NADH Oxidase"/>
    <property type="match status" value="1"/>
</dbReference>
<dbReference type="InterPro" id="IPR052530">
    <property type="entry name" value="NAD(P)H_nitroreductase"/>
</dbReference>
<feature type="binding site" evidence="8">
    <location>
        <position position="39"/>
    </location>
    <ligand>
        <name>FMN</name>
        <dbReference type="ChEBI" id="CHEBI:58210"/>
        <note>ligand shared between dimeric partners</note>
    </ligand>
</feature>
<evidence type="ECO:0000256" key="7">
    <source>
        <dbReference type="PIRNR" id="PIRNR000232"/>
    </source>
</evidence>
<evidence type="ECO:0000256" key="1">
    <source>
        <dbReference type="ARBA" id="ARBA00007118"/>
    </source>
</evidence>
<dbReference type="InterPro" id="IPR029479">
    <property type="entry name" value="Nitroreductase"/>
</dbReference>
<dbReference type="KEGG" id="lsd:EMK97_02270"/>
<keyword evidence="5 7" id="KW-0560">Oxidoreductase</keyword>
<feature type="binding site" description="in other chain" evidence="8">
    <location>
        <begin position="141"/>
        <end position="143"/>
    </location>
    <ligand>
        <name>FMN</name>
        <dbReference type="ChEBI" id="CHEBI:58210"/>
        <note>ligand shared between dimeric partners</note>
    </ligand>
</feature>
<feature type="domain" description="Nitroreductase" evidence="9">
    <location>
        <begin position="9"/>
        <end position="171"/>
    </location>
</feature>
<comment type="similarity">
    <text evidence="1 7">Belongs to the nitroreductase family.</text>
</comment>
<evidence type="ECO:0000256" key="3">
    <source>
        <dbReference type="ARBA" id="ARBA00022643"/>
    </source>
</evidence>
<feature type="binding site" description="in other chain" evidence="8">
    <location>
        <begin position="10"/>
        <end position="12"/>
    </location>
    <ligand>
        <name>FMN</name>
        <dbReference type="ChEBI" id="CHEBI:58210"/>
        <note>ligand shared between dimeric partners</note>
    </ligand>
</feature>
<dbReference type="PANTHER" id="PTHR43821:SF1">
    <property type="entry name" value="NAD(P)H NITROREDUCTASE YDJA-RELATED"/>
    <property type="match status" value="1"/>
</dbReference>
<organism evidence="10 11">
    <name type="scientific">Litorilituus sediminis</name>
    <dbReference type="NCBI Taxonomy" id="718192"/>
    <lineage>
        <taxon>Bacteria</taxon>
        <taxon>Pseudomonadati</taxon>
        <taxon>Pseudomonadota</taxon>
        <taxon>Gammaproteobacteria</taxon>
        <taxon>Alteromonadales</taxon>
        <taxon>Colwelliaceae</taxon>
        <taxon>Litorilituus</taxon>
    </lineage>
</organism>
<keyword evidence="3 7" id="KW-0288">FMN</keyword>
<dbReference type="PANTHER" id="PTHR43821">
    <property type="entry name" value="NAD(P)H NITROREDUCTASE YDJA-RELATED"/>
    <property type="match status" value="1"/>
</dbReference>
<dbReference type="RefSeq" id="WP_130599058.1">
    <property type="nucleotide sequence ID" value="NZ_CP034759.1"/>
</dbReference>
<evidence type="ECO:0000313" key="10">
    <source>
        <dbReference type="EMBL" id="QBG34648.1"/>
    </source>
</evidence>
<comment type="cofactor">
    <cofactor evidence="8">
        <name>FMN</name>
        <dbReference type="ChEBI" id="CHEBI:58210"/>
    </cofactor>
    <text evidence="8">Binds 1 FMN per subunit.</text>
</comment>
<dbReference type="InterPro" id="IPR026021">
    <property type="entry name" value="YdjA-like"/>
</dbReference>
<evidence type="ECO:0000256" key="2">
    <source>
        <dbReference type="ARBA" id="ARBA00022630"/>
    </source>
</evidence>
<dbReference type="AlphaFoldDB" id="A0A4P6P225"/>
<keyword evidence="2 7" id="KW-0285">Flavoprotein</keyword>
<evidence type="ECO:0000256" key="5">
    <source>
        <dbReference type="ARBA" id="ARBA00023002"/>
    </source>
</evidence>
<keyword evidence="11" id="KW-1185">Reference proteome</keyword>
<dbReference type="EC" id="1.-.-.-" evidence="7"/>
<name>A0A4P6P225_9GAMM</name>
<dbReference type="GO" id="GO:0016491">
    <property type="term" value="F:oxidoreductase activity"/>
    <property type="evidence" value="ECO:0007669"/>
    <property type="project" value="UniProtKB-UniRule"/>
</dbReference>
<keyword evidence="6 7" id="KW-0520">NAD</keyword>
<dbReference type="NCBIfam" id="NF008088">
    <property type="entry name" value="PRK10828.1"/>
    <property type="match status" value="1"/>
</dbReference>
<reference evidence="10 11" key="1">
    <citation type="submission" date="2018-12" db="EMBL/GenBank/DDBJ databases">
        <title>Complete genome of Litorilituus sediminis.</title>
        <authorList>
            <person name="Liu A."/>
            <person name="Rong J."/>
        </authorList>
    </citation>
    <scope>NUCLEOTIDE SEQUENCE [LARGE SCALE GENOMIC DNA]</scope>
    <source>
        <strain evidence="10 11">JCM 17549</strain>
    </source>
</reference>
<evidence type="ECO:0000256" key="4">
    <source>
        <dbReference type="ARBA" id="ARBA00022857"/>
    </source>
</evidence>
<dbReference type="EMBL" id="CP034759">
    <property type="protein sequence ID" value="QBG34648.1"/>
    <property type="molecule type" value="Genomic_DNA"/>
</dbReference>
<dbReference type="InterPro" id="IPR000415">
    <property type="entry name" value="Nitroreductase-like"/>
</dbReference>
<dbReference type="OrthoDB" id="9804207at2"/>
<protein>
    <recommendedName>
        <fullName evidence="7">Putative NAD(P)H nitroreductase</fullName>
        <ecNumber evidence="7">1.-.-.-</ecNumber>
    </recommendedName>
</protein>
<sequence length="193" mass="21408">MTNLEFLLQRQSNPQLTEPAPNKTVIENILAAGMRVPDHAGLKPWHFTVVSGEGLQRLSDLYVDAFKDIFSKPDNQATAEEIEQKLAKAKKMPFRAPLIIVISTKLQAHEKVPEVEQVVAAGCCAHAMQMAATAQGFGAMWRTGDLAYNNIVKQGLGVAEQDHIIGFLYIGTPCRELPLKPSRSFVPHVDYWQ</sequence>
<evidence type="ECO:0000256" key="6">
    <source>
        <dbReference type="ARBA" id="ARBA00023027"/>
    </source>
</evidence>